<name>A0A2N2E226_9BACT</name>
<organism evidence="2 3">
    <name type="scientific">Candidatus Falkowbacteria bacterium HGW-Falkowbacteria-2</name>
    <dbReference type="NCBI Taxonomy" id="2013769"/>
    <lineage>
        <taxon>Bacteria</taxon>
        <taxon>Candidatus Falkowiibacteriota</taxon>
    </lineage>
</organism>
<evidence type="ECO:0000313" key="3">
    <source>
        <dbReference type="Proteomes" id="UP000233325"/>
    </source>
</evidence>
<evidence type="ECO:0000256" key="1">
    <source>
        <dbReference type="SAM" id="SignalP"/>
    </source>
</evidence>
<comment type="caution">
    <text evidence="2">The sequence shown here is derived from an EMBL/GenBank/DDBJ whole genome shotgun (WGS) entry which is preliminary data.</text>
</comment>
<accession>A0A2N2E226</accession>
<dbReference type="AlphaFoldDB" id="A0A2N2E226"/>
<protein>
    <submittedName>
        <fullName evidence="2">Uncharacterized protein</fullName>
    </submittedName>
</protein>
<feature type="chain" id="PRO_5014787588" evidence="1">
    <location>
        <begin position="25"/>
        <end position="77"/>
    </location>
</feature>
<feature type="non-terminal residue" evidence="2">
    <location>
        <position position="77"/>
    </location>
</feature>
<feature type="signal peptide" evidence="1">
    <location>
        <begin position="1"/>
        <end position="24"/>
    </location>
</feature>
<sequence>MKKKGNVIIASVLGLAVFTLAAFALDASADSNNGSRMMRGWESNKQGDVAWSKNLTTEQQALMETIHSEREQERIAH</sequence>
<reference evidence="2 3" key="1">
    <citation type="journal article" date="2017" name="ISME J.">
        <title>Potential for microbial H2 and metal transformations associated with novel bacteria and archaea in deep terrestrial subsurface sediments.</title>
        <authorList>
            <person name="Hernsdorf A.W."/>
            <person name="Amano Y."/>
            <person name="Miyakawa K."/>
            <person name="Ise K."/>
            <person name="Suzuki Y."/>
            <person name="Anantharaman K."/>
            <person name="Probst A."/>
            <person name="Burstein D."/>
            <person name="Thomas B.C."/>
            <person name="Banfield J.F."/>
        </authorList>
    </citation>
    <scope>NUCLEOTIDE SEQUENCE [LARGE SCALE GENOMIC DNA]</scope>
    <source>
        <strain evidence="2">HGW-Falkowbacteria-2</strain>
    </source>
</reference>
<evidence type="ECO:0000313" key="2">
    <source>
        <dbReference type="EMBL" id="PKM88805.1"/>
    </source>
</evidence>
<keyword evidence="1" id="KW-0732">Signal</keyword>
<gene>
    <name evidence="2" type="ORF">CVU83_01055</name>
</gene>
<proteinExistence type="predicted"/>
<dbReference type="Proteomes" id="UP000233325">
    <property type="component" value="Unassembled WGS sequence"/>
</dbReference>
<dbReference type="EMBL" id="PHAH01000010">
    <property type="protein sequence ID" value="PKM88805.1"/>
    <property type="molecule type" value="Genomic_DNA"/>
</dbReference>